<proteinExistence type="predicted"/>
<dbReference type="OrthoDB" id="2444790at2759"/>
<organism evidence="1 2">
    <name type="scientific">Rhizophagus clarus</name>
    <dbReference type="NCBI Taxonomy" id="94130"/>
    <lineage>
        <taxon>Eukaryota</taxon>
        <taxon>Fungi</taxon>
        <taxon>Fungi incertae sedis</taxon>
        <taxon>Mucoromycota</taxon>
        <taxon>Glomeromycotina</taxon>
        <taxon>Glomeromycetes</taxon>
        <taxon>Glomerales</taxon>
        <taxon>Glomeraceae</taxon>
        <taxon>Rhizophagus</taxon>
    </lineage>
</organism>
<comment type="caution">
    <text evidence="1">The sequence shown here is derived from an EMBL/GenBank/DDBJ whole genome shotgun (WGS) entry which is preliminary data.</text>
</comment>
<dbReference type="EMBL" id="BLAL01000274">
    <property type="protein sequence ID" value="GES98710.1"/>
    <property type="molecule type" value="Genomic_DNA"/>
</dbReference>
<gene>
    <name evidence="1" type="ORF">RCL2_002524600</name>
</gene>
<sequence length="253" mass="29401">MLQTPDAQFHIRFLNQHWLISNQSNSLKNRSFYPAMKLKNESDVQFLDHNTISDFSNSIDKNFNFNGLTNQAKQIACKSCDESFIILFEEYINKKNREALNLQLKENQHQVIIDEQEVDQENIIPIGNPIIRHPKGKPPGTTRFKGPLQTSTQPNEALTGQKYGLCSKNGHNRATYLMNQNQKKRNLELLASRQRPLLSFSGFALKVLASFFLDFGCSWFSLFLGLPKLFEREGFLELFKMGWVFWIFSKWLD</sequence>
<dbReference type="Proteomes" id="UP000615446">
    <property type="component" value="Unassembled WGS sequence"/>
</dbReference>
<accession>A0A8H3M628</accession>
<evidence type="ECO:0000313" key="1">
    <source>
        <dbReference type="EMBL" id="GES98710.1"/>
    </source>
</evidence>
<protein>
    <submittedName>
        <fullName evidence="1">Uncharacterized protein</fullName>
    </submittedName>
</protein>
<dbReference type="AlphaFoldDB" id="A0A8H3M628"/>
<evidence type="ECO:0000313" key="2">
    <source>
        <dbReference type="Proteomes" id="UP000615446"/>
    </source>
</evidence>
<name>A0A8H3M628_9GLOM</name>
<reference evidence="1" key="1">
    <citation type="submission" date="2019-10" db="EMBL/GenBank/DDBJ databases">
        <title>Conservation and host-specific expression of non-tandemly repeated heterogenous ribosome RNA gene in arbuscular mycorrhizal fungi.</title>
        <authorList>
            <person name="Maeda T."/>
            <person name="Kobayashi Y."/>
            <person name="Nakagawa T."/>
            <person name="Ezawa T."/>
            <person name="Yamaguchi K."/>
            <person name="Bino T."/>
            <person name="Nishimoto Y."/>
            <person name="Shigenobu S."/>
            <person name="Kawaguchi M."/>
        </authorList>
    </citation>
    <scope>NUCLEOTIDE SEQUENCE</scope>
    <source>
        <strain evidence="1">HR1</strain>
    </source>
</reference>